<feature type="compositionally biased region" description="Polar residues" evidence="1">
    <location>
        <begin position="937"/>
        <end position="949"/>
    </location>
</feature>
<evidence type="ECO:0000313" key="2">
    <source>
        <dbReference type="Proteomes" id="UP000515135"/>
    </source>
</evidence>
<organism evidence="2 3">
    <name type="scientific">Branchiostoma belcheri</name>
    <name type="common">Amphioxus</name>
    <dbReference type="NCBI Taxonomy" id="7741"/>
    <lineage>
        <taxon>Eukaryota</taxon>
        <taxon>Metazoa</taxon>
        <taxon>Chordata</taxon>
        <taxon>Cephalochordata</taxon>
        <taxon>Leptocardii</taxon>
        <taxon>Amphioxiformes</taxon>
        <taxon>Branchiostomatidae</taxon>
        <taxon>Branchiostoma</taxon>
    </lineage>
</organism>
<feature type="compositionally biased region" description="Polar residues" evidence="1">
    <location>
        <begin position="662"/>
        <end position="685"/>
    </location>
</feature>
<feature type="region of interest" description="Disordered" evidence="1">
    <location>
        <begin position="579"/>
        <end position="608"/>
    </location>
</feature>
<dbReference type="RefSeq" id="XP_019618069.1">
    <property type="nucleotide sequence ID" value="XM_019762510.1"/>
</dbReference>
<feature type="compositionally biased region" description="Basic and acidic residues" evidence="1">
    <location>
        <begin position="852"/>
        <end position="873"/>
    </location>
</feature>
<gene>
    <name evidence="3" type="primary">LOC109465311</name>
</gene>
<dbReference type="Proteomes" id="UP000515135">
    <property type="component" value="Unplaced"/>
</dbReference>
<feature type="compositionally biased region" description="Acidic residues" evidence="1">
    <location>
        <begin position="713"/>
        <end position="723"/>
    </location>
</feature>
<feature type="compositionally biased region" description="Basic and acidic residues" evidence="1">
    <location>
        <begin position="650"/>
        <end position="661"/>
    </location>
</feature>
<feature type="compositionally biased region" description="Basic and acidic residues" evidence="1">
    <location>
        <begin position="350"/>
        <end position="359"/>
    </location>
</feature>
<keyword evidence="2" id="KW-1185">Reference proteome</keyword>
<dbReference type="AlphaFoldDB" id="A0A6P4Y6T3"/>
<evidence type="ECO:0000256" key="1">
    <source>
        <dbReference type="SAM" id="MobiDB-lite"/>
    </source>
</evidence>
<feature type="compositionally biased region" description="Low complexity" evidence="1">
    <location>
        <begin position="839"/>
        <end position="849"/>
    </location>
</feature>
<dbReference type="OrthoDB" id="10025039at2759"/>
<dbReference type="GeneID" id="109465311"/>
<sequence length="1062" mass="116891">MKWSELLDSIEREVKEVFSNKRFKLDVLKENIHNGPSTLIDIKVTDKTSGKRLLIDCHQLKRKELRIQEVDFLANYASDEHCTHAALIASPDSDLTDQVQEHAVRVGVAMVRFQPSTFRRKIGQVFNNGMMLQQKMQHGDARNNDMSSNLKPTVRIYTQNEKNSGANTCVLRTIPCRNVNGRYHLKSEGVSSSKATPRDLVSGSWWLRKGTSTLWKTNTIQVQPSDVWQIHQVPADAQQLPENVWEDLSLQSQVITLHNSVPSAVQKQRYRNVLGCRDNSLWLFNTKLPQGLSHIFGVPTTPTIQPLRRPTAGIVQGDGYSTERQTTVGDGAFYSTSQRFFTATTSSSQPKEERPKDVTEDLTTSHTCTLIPNPTSRTLTETTRRNPTKLFDKTSQTPTSQETGRVTGVLQNQPQRNGTNGVSVVLGYPKVVKQHVLEPIVTVVGRVGEVAIVKTMSVALFQLKAIVDTLYPLVGVLPSHLVKTLAYSMHLVRVSTTLIRRTPQRPAKKPRRTKQAARRVTPQCAQGGRLLVQGWRPIVSQQNFRPIGNQRQQPIKMPGAATVCQIGRPQRIGAHAIAEQNGSESTQDGLRNESSEGDKNVLSESDNNLLHSQSAVAEVIPVKMEPSNEEQACNSSANHANDVESLSPVKSEHLEQHDLETSSKVASTETSSHDQGVPLTATTCKLESVEDSMVKKEDPREGSRDAGRGAGSSDDDSEDDVSDDVMPKPVVHGLFEPLKADSNVKSEAATDESHDPEHYVGINTGEHTLILSDESDEDNDMPFKEEPLGGEGLFVGNLASNKAESLDSGCVEEQGCLPSSRKSSSSSFYSFLSFFSFSSSASSCSSSSSDGAKIKKDDEKDTKDDIKTPKVETVDSEVDSLYNKDGPGSEEKGTPFDIGVTPSSRKFISRDFSWSSSTSSSSSDSVSFATPTRLSSGEISRVKYSNSPLNKYDGSPDMRVRVNRSSMLGSPDRSPRNANGTPDMRWTGNRESLCGKSPQGLPLNVNKSPDMRWKFNRAALLQKSPQGALLNVDGSPDRRFKVTRNLARKGQSNVSTRTLVFN</sequence>
<feature type="region of interest" description="Disordered" evidence="1">
    <location>
        <begin position="937"/>
        <end position="1005"/>
    </location>
</feature>
<feature type="compositionally biased region" description="Polar residues" evidence="1">
    <location>
        <begin position="361"/>
        <end position="380"/>
    </location>
</feature>
<dbReference type="KEGG" id="bbel:109465311"/>
<name>A0A6P4Y6T3_BRABE</name>
<protein>
    <submittedName>
        <fullName evidence="3">Uncharacterized protein LOC109465311</fullName>
    </submittedName>
</protein>
<feature type="compositionally biased region" description="Basic and acidic residues" evidence="1">
    <location>
        <begin position="590"/>
        <end position="601"/>
    </location>
</feature>
<feature type="region of interest" description="Disordered" evidence="1">
    <location>
        <begin position="839"/>
        <end position="902"/>
    </location>
</feature>
<reference evidence="3" key="1">
    <citation type="submission" date="2025-08" db="UniProtKB">
        <authorList>
            <consortium name="RefSeq"/>
        </authorList>
    </citation>
    <scope>IDENTIFICATION</scope>
    <source>
        <tissue evidence="3">Gonad</tissue>
    </source>
</reference>
<feature type="region of interest" description="Disordered" evidence="1">
    <location>
        <begin position="649"/>
        <end position="825"/>
    </location>
</feature>
<proteinExistence type="predicted"/>
<evidence type="ECO:0000313" key="3">
    <source>
        <dbReference type="RefSeq" id="XP_019618069.1"/>
    </source>
</evidence>
<accession>A0A6P4Y6T3</accession>
<feature type="compositionally biased region" description="Polar residues" evidence="1">
    <location>
        <begin position="580"/>
        <end position="589"/>
    </location>
</feature>
<feature type="region of interest" description="Disordered" evidence="1">
    <location>
        <begin position="342"/>
        <end position="380"/>
    </location>
</feature>
<feature type="compositionally biased region" description="Basic and acidic residues" evidence="1">
    <location>
        <begin position="692"/>
        <end position="707"/>
    </location>
</feature>